<keyword evidence="8" id="KW-1185">Reference proteome</keyword>
<dbReference type="Gene3D" id="1.10.10.10">
    <property type="entry name" value="Winged helix-like DNA-binding domain superfamily/Winged helix DNA-binding domain"/>
    <property type="match status" value="1"/>
</dbReference>
<comment type="caution">
    <text evidence="7">The sequence shown here is derived from an EMBL/GenBank/DDBJ whole genome shotgun (WGS) entry which is preliminary data.</text>
</comment>
<dbReference type="Proteomes" id="UP000028252">
    <property type="component" value="Unassembled WGS sequence"/>
</dbReference>
<proteinExistence type="inferred from homology"/>
<dbReference type="PATRIC" id="fig|1232683.4.peg.2981"/>
<dbReference type="PRINTS" id="PR00039">
    <property type="entry name" value="HTHLYSR"/>
</dbReference>
<name>A0A081FWC7_9GAMM</name>
<dbReference type="STRING" id="1232683.ADIMK_3031"/>
<organism evidence="7 8">
    <name type="scientific">Marinobacterium lacunae</name>
    <dbReference type="NCBI Taxonomy" id="1232683"/>
    <lineage>
        <taxon>Bacteria</taxon>
        <taxon>Pseudomonadati</taxon>
        <taxon>Pseudomonadota</taxon>
        <taxon>Gammaproteobacteria</taxon>
        <taxon>Oceanospirillales</taxon>
        <taxon>Oceanospirillaceae</taxon>
        <taxon>Marinobacterium</taxon>
    </lineage>
</organism>
<dbReference type="PANTHER" id="PTHR30427:SF1">
    <property type="entry name" value="TRANSCRIPTIONAL ACTIVATOR PROTEIN LYSR"/>
    <property type="match status" value="1"/>
</dbReference>
<dbReference type="GO" id="GO:0003700">
    <property type="term" value="F:DNA-binding transcription factor activity"/>
    <property type="evidence" value="ECO:0007669"/>
    <property type="project" value="InterPro"/>
</dbReference>
<protein>
    <submittedName>
        <fullName evidence="7">LysR-family transcriptional regulator</fullName>
    </submittedName>
</protein>
<dbReference type="PANTHER" id="PTHR30427">
    <property type="entry name" value="TRANSCRIPTIONAL ACTIVATOR PROTEIN LYSR"/>
    <property type="match status" value="1"/>
</dbReference>
<keyword evidence="2" id="KW-0805">Transcription regulation</keyword>
<evidence type="ECO:0000313" key="8">
    <source>
        <dbReference type="Proteomes" id="UP000028252"/>
    </source>
</evidence>
<dbReference type="eggNOG" id="COG0583">
    <property type="taxonomic scope" value="Bacteria"/>
</dbReference>
<dbReference type="PROSITE" id="PS50931">
    <property type="entry name" value="HTH_LYSR"/>
    <property type="match status" value="1"/>
</dbReference>
<dbReference type="SUPFAM" id="SSF53850">
    <property type="entry name" value="Periplasmic binding protein-like II"/>
    <property type="match status" value="1"/>
</dbReference>
<evidence type="ECO:0000256" key="3">
    <source>
        <dbReference type="ARBA" id="ARBA00023125"/>
    </source>
</evidence>
<dbReference type="InterPro" id="IPR005119">
    <property type="entry name" value="LysR_subst-bd"/>
</dbReference>
<evidence type="ECO:0000256" key="5">
    <source>
        <dbReference type="SAM" id="Coils"/>
    </source>
</evidence>
<dbReference type="InterPro" id="IPR036388">
    <property type="entry name" value="WH-like_DNA-bd_sf"/>
</dbReference>
<keyword evidence="3" id="KW-0238">DNA-binding</keyword>
<dbReference type="Pfam" id="PF00126">
    <property type="entry name" value="HTH_1"/>
    <property type="match status" value="1"/>
</dbReference>
<dbReference type="InterPro" id="IPR036390">
    <property type="entry name" value="WH_DNA-bd_sf"/>
</dbReference>
<sequence length="307" mass="34373">MPKRQLTLRQIEMIRAIKVAGSIAGAARLLNVSQPGVSRTMKHVETILEIKLFTRSGGKYTPSPEASGIFAQLNELYKKLNDLNKSIEQLEHGQDVQLVFGSVPSLALAMVPRALRRLRERYPALHINLETLKLEEAIDYLLLGRGEFVCMSYRFEHPAIEFQPLADGELRCVVHADHPLADHDHVTAQEIAQYPLIGVDPGDPYGQILNSVFINAGVDYDLTFRVRFGSMVIALVRQGLGIAILDNFSLADLGHASGDLKVISLSDPVHFSTYVATRNDRELSSFSDTYIELMREEMSQLWHHKAQ</sequence>
<dbReference type="EMBL" id="JMQN01000046">
    <property type="protein sequence ID" value="KEA62832.1"/>
    <property type="molecule type" value="Genomic_DNA"/>
</dbReference>
<evidence type="ECO:0000256" key="2">
    <source>
        <dbReference type="ARBA" id="ARBA00023015"/>
    </source>
</evidence>
<evidence type="ECO:0000256" key="1">
    <source>
        <dbReference type="ARBA" id="ARBA00009437"/>
    </source>
</evidence>
<feature type="coiled-coil region" evidence="5">
    <location>
        <begin position="70"/>
        <end position="135"/>
    </location>
</feature>
<dbReference type="SUPFAM" id="SSF46785">
    <property type="entry name" value="Winged helix' DNA-binding domain"/>
    <property type="match status" value="1"/>
</dbReference>
<dbReference type="GO" id="GO:0010628">
    <property type="term" value="P:positive regulation of gene expression"/>
    <property type="evidence" value="ECO:0007669"/>
    <property type="project" value="TreeGrafter"/>
</dbReference>
<dbReference type="Gene3D" id="3.40.190.290">
    <property type="match status" value="1"/>
</dbReference>
<reference evidence="7 8" key="1">
    <citation type="submission" date="2014-04" db="EMBL/GenBank/DDBJ databases">
        <title>Marinobacterium kochiensis sp. nov., isolated from sediment sample collected from Kochi backwaters in Kerala, India.</title>
        <authorList>
            <person name="Singh A."/>
            <person name="Pinnaka A.K."/>
        </authorList>
    </citation>
    <scope>NUCLEOTIDE SEQUENCE [LARGE SCALE GENOMIC DNA]</scope>
    <source>
        <strain evidence="7 8">AK27</strain>
    </source>
</reference>
<dbReference type="GO" id="GO:0043565">
    <property type="term" value="F:sequence-specific DNA binding"/>
    <property type="evidence" value="ECO:0007669"/>
    <property type="project" value="TreeGrafter"/>
</dbReference>
<feature type="domain" description="HTH lysR-type" evidence="6">
    <location>
        <begin position="6"/>
        <end position="63"/>
    </location>
</feature>
<comment type="similarity">
    <text evidence="1">Belongs to the LysR transcriptional regulatory family.</text>
</comment>
<keyword evidence="5" id="KW-0175">Coiled coil</keyword>
<dbReference type="InterPro" id="IPR000847">
    <property type="entry name" value="LysR_HTH_N"/>
</dbReference>
<dbReference type="OrthoDB" id="9814165at2"/>
<evidence type="ECO:0000313" key="7">
    <source>
        <dbReference type="EMBL" id="KEA62832.1"/>
    </source>
</evidence>
<dbReference type="Pfam" id="PF03466">
    <property type="entry name" value="LysR_substrate"/>
    <property type="match status" value="1"/>
</dbReference>
<accession>A0A081FWC7</accession>
<dbReference type="AlphaFoldDB" id="A0A081FWC7"/>
<evidence type="ECO:0000256" key="4">
    <source>
        <dbReference type="ARBA" id="ARBA00023163"/>
    </source>
</evidence>
<evidence type="ECO:0000259" key="6">
    <source>
        <dbReference type="PROSITE" id="PS50931"/>
    </source>
</evidence>
<keyword evidence="4" id="KW-0804">Transcription</keyword>
<dbReference type="RefSeq" id="WP_036190015.1">
    <property type="nucleotide sequence ID" value="NZ_JMQN01000046.1"/>
</dbReference>
<gene>
    <name evidence="7" type="ORF">ADIMK_3031</name>
</gene>